<dbReference type="AlphaFoldDB" id="B4REM0"/>
<evidence type="ECO:0000256" key="2">
    <source>
        <dbReference type="ARBA" id="ARBA00001964"/>
    </source>
</evidence>
<name>B4REM0_PHEZH</name>
<feature type="domain" description="Thiamine pyrophosphate enzyme TPP-binding" evidence="8">
    <location>
        <begin position="393"/>
        <end position="541"/>
    </location>
</feature>
<protein>
    <submittedName>
        <fullName evidence="10">Acetolactate synthase, large subunit</fullName>
    </submittedName>
</protein>
<dbReference type="RefSeq" id="WP_012522688.1">
    <property type="nucleotide sequence ID" value="NC_011144.1"/>
</dbReference>
<dbReference type="eggNOG" id="COG0028">
    <property type="taxonomic scope" value="Bacteria"/>
</dbReference>
<dbReference type="KEGG" id="pzu:PHZ_c2135"/>
<dbReference type="EMBL" id="CP000747">
    <property type="protein sequence ID" value="ACG78546.1"/>
    <property type="molecule type" value="Genomic_DNA"/>
</dbReference>
<dbReference type="PANTHER" id="PTHR18968">
    <property type="entry name" value="THIAMINE PYROPHOSPHATE ENZYMES"/>
    <property type="match status" value="1"/>
</dbReference>
<comment type="similarity">
    <text evidence="3 6">Belongs to the TPP enzyme family.</text>
</comment>
<gene>
    <name evidence="10" type="primary">ilvB</name>
    <name evidence="10" type="ordered locus">PHZ_c2135</name>
</gene>
<keyword evidence="5 6" id="KW-0786">Thiamine pyrophosphate</keyword>
<dbReference type="Pfam" id="PF00205">
    <property type="entry name" value="TPP_enzyme_M"/>
    <property type="match status" value="1"/>
</dbReference>
<evidence type="ECO:0000313" key="10">
    <source>
        <dbReference type="EMBL" id="ACG78546.1"/>
    </source>
</evidence>
<keyword evidence="11" id="KW-1185">Reference proteome</keyword>
<dbReference type="GO" id="GO:0009097">
    <property type="term" value="P:isoleucine biosynthetic process"/>
    <property type="evidence" value="ECO:0007669"/>
    <property type="project" value="TreeGrafter"/>
</dbReference>
<feature type="domain" description="Thiamine pyrophosphate enzyme N-terminal TPP-binding" evidence="9">
    <location>
        <begin position="7"/>
        <end position="123"/>
    </location>
</feature>
<evidence type="ECO:0000259" key="7">
    <source>
        <dbReference type="Pfam" id="PF00205"/>
    </source>
</evidence>
<dbReference type="InterPro" id="IPR012001">
    <property type="entry name" value="Thiamin_PyroP_enz_TPP-bd_dom"/>
</dbReference>
<dbReference type="SUPFAM" id="SSF52518">
    <property type="entry name" value="Thiamin diphosphate-binding fold (THDP-binding)"/>
    <property type="match status" value="2"/>
</dbReference>
<dbReference type="STRING" id="450851.PHZ_c2135"/>
<dbReference type="SUPFAM" id="SSF52467">
    <property type="entry name" value="DHS-like NAD/FAD-binding domain"/>
    <property type="match status" value="1"/>
</dbReference>
<dbReference type="InterPro" id="IPR000399">
    <property type="entry name" value="TPP-bd_CS"/>
</dbReference>
<evidence type="ECO:0000256" key="1">
    <source>
        <dbReference type="ARBA" id="ARBA00001946"/>
    </source>
</evidence>
<dbReference type="InterPro" id="IPR012000">
    <property type="entry name" value="Thiamin_PyroP_enz_cen_dom"/>
</dbReference>
<dbReference type="CDD" id="cd07035">
    <property type="entry name" value="TPP_PYR_POX_like"/>
    <property type="match status" value="1"/>
</dbReference>
<comment type="cofactor">
    <cofactor evidence="1">
        <name>Mg(2+)</name>
        <dbReference type="ChEBI" id="CHEBI:18420"/>
    </cofactor>
</comment>
<dbReference type="InterPro" id="IPR011766">
    <property type="entry name" value="TPP_enzyme_TPP-bd"/>
</dbReference>
<evidence type="ECO:0000259" key="8">
    <source>
        <dbReference type="Pfam" id="PF02775"/>
    </source>
</evidence>
<proteinExistence type="inferred from homology"/>
<dbReference type="GO" id="GO:0003984">
    <property type="term" value="F:acetolactate synthase activity"/>
    <property type="evidence" value="ECO:0007669"/>
    <property type="project" value="TreeGrafter"/>
</dbReference>
<comment type="cofactor">
    <cofactor evidence="2">
        <name>thiamine diphosphate</name>
        <dbReference type="ChEBI" id="CHEBI:58937"/>
    </cofactor>
</comment>
<accession>B4REM0</accession>
<dbReference type="FunFam" id="3.40.50.970:FF:000007">
    <property type="entry name" value="Acetolactate synthase"/>
    <property type="match status" value="1"/>
</dbReference>
<dbReference type="Pfam" id="PF02776">
    <property type="entry name" value="TPP_enzyme_N"/>
    <property type="match status" value="1"/>
</dbReference>
<evidence type="ECO:0000256" key="3">
    <source>
        <dbReference type="ARBA" id="ARBA00007812"/>
    </source>
</evidence>
<dbReference type="InterPro" id="IPR029035">
    <property type="entry name" value="DHS-like_NAD/FAD-binding_dom"/>
</dbReference>
<dbReference type="GO" id="GO:0030976">
    <property type="term" value="F:thiamine pyrophosphate binding"/>
    <property type="evidence" value="ECO:0007669"/>
    <property type="project" value="InterPro"/>
</dbReference>
<evidence type="ECO:0000256" key="5">
    <source>
        <dbReference type="ARBA" id="ARBA00023052"/>
    </source>
</evidence>
<dbReference type="InterPro" id="IPR045229">
    <property type="entry name" value="TPP_enz"/>
</dbReference>
<dbReference type="GO" id="GO:0050660">
    <property type="term" value="F:flavin adenine dinucleotide binding"/>
    <property type="evidence" value="ECO:0007669"/>
    <property type="project" value="TreeGrafter"/>
</dbReference>
<keyword evidence="4" id="KW-0479">Metal-binding</keyword>
<dbReference type="Pfam" id="PF02775">
    <property type="entry name" value="TPP_enzyme_C"/>
    <property type="match status" value="1"/>
</dbReference>
<dbReference type="CDD" id="cd02004">
    <property type="entry name" value="TPP_BZL_OCoD_HPCL"/>
    <property type="match status" value="1"/>
</dbReference>
<dbReference type="OrthoDB" id="4494979at2"/>
<evidence type="ECO:0000256" key="6">
    <source>
        <dbReference type="RuleBase" id="RU362132"/>
    </source>
</evidence>
<dbReference type="GO" id="GO:0000287">
    <property type="term" value="F:magnesium ion binding"/>
    <property type="evidence" value="ECO:0007669"/>
    <property type="project" value="InterPro"/>
</dbReference>
<dbReference type="PANTHER" id="PTHR18968:SF166">
    <property type="entry name" value="2-HYDROXYACYL-COA LYASE 2"/>
    <property type="match status" value="1"/>
</dbReference>
<dbReference type="Gene3D" id="3.40.50.970">
    <property type="match status" value="2"/>
</dbReference>
<organism evidence="10 11">
    <name type="scientific">Phenylobacterium zucineum (strain HLK1)</name>
    <dbReference type="NCBI Taxonomy" id="450851"/>
    <lineage>
        <taxon>Bacteria</taxon>
        <taxon>Pseudomonadati</taxon>
        <taxon>Pseudomonadota</taxon>
        <taxon>Alphaproteobacteria</taxon>
        <taxon>Caulobacterales</taxon>
        <taxon>Caulobacteraceae</taxon>
        <taxon>Phenylobacterium</taxon>
    </lineage>
</organism>
<evidence type="ECO:0000259" key="9">
    <source>
        <dbReference type="Pfam" id="PF02776"/>
    </source>
</evidence>
<dbReference type="InterPro" id="IPR029061">
    <property type="entry name" value="THDP-binding"/>
</dbReference>
<evidence type="ECO:0000313" key="11">
    <source>
        <dbReference type="Proteomes" id="UP000001868"/>
    </source>
</evidence>
<evidence type="ECO:0000256" key="4">
    <source>
        <dbReference type="ARBA" id="ARBA00022723"/>
    </source>
</evidence>
<feature type="domain" description="Thiamine pyrophosphate enzyme central" evidence="7">
    <location>
        <begin position="195"/>
        <end position="329"/>
    </location>
</feature>
<dbReference type="GO" id="GO:0005948">
    <property type="term" value="C:acetolactate synthase complex"/>
    <property type="evidence" value="ECO:0007669"/>
    <property type="project" value="TreeGrafter"/>
</dbReference>
<dbReference type="HOGENOM" id="CLU_013748_3_3_5"/>
<dbReference type="GO" id="GO:0009099">
    <property type="term" value="P:L-valine biosynthetic process"/>
    <property type="evidence" value="ECO:0007669"/>
    <property type="project" value="TreeGrafter"/>
</dbReference>
<reference evidence="10 11" key="1">
    <citation type="journal article" date="2008" name="BMC Genomics">
        <title>Complete genome of Phenylobacterium zucineum - a novel facultative intracellular bacterium isolated from human erythroleukemia cell line K562.</title>
        <authorList>
            <person name="Luo Y."/>
            <person name="Xu X."/>
            <person name="Ding Z."/>
            <person name="Liu Z."/>
            <person name="Zhang B."/>
            <person name="Yan Z."/>
            <person name="Sun J."/>
            <person name="Hu S."/>
            <person name="Hu X."/>
        </authorList>
    </citation>
    <scope>NUCLEOTIDE SEQUENCE [LARGE SCALE GENOMIC DNA]</scope>
    <source>
        <strain evidence="10 11">HLK1</strain>
    </source>
</reference>
<dbReference type="Gene3D" id="3.40.50.1220">
    <property type="entry name" value="TPP-binding domain"/>
    <property type="match status" value="1"/>
</dbReference>
<dbReference type="Proteomes" id="UP000001868">
    <property type="component" value="Chromosome"/>
</dbReference>
<sequence>MTKKRAAGELAAAALAGLGVTEVFALHGSHLDPLFMACEEFGIRLTDTRHEASAGHAADAYARASNGKLGVCAVTAGPGFTNALTAMANAHLDRIPTLFIAGAAPLREAEANTLQGGFDAVAMARPVTKWAQRVSEPDRIVEFIRRAGEIALSGAPGPVFLEIPIDVMFWPIDQAPPDVSTWKRPPRPAPAPDVVEAVVEMFRKAERPVIIAGGGAVLTNSGERLRRLAELVGAPVIASQKALGALPDDHPYYAGAAAGLAAAAASGEPADAVLLVGARMGMFLGGAMGAIIPEGAYVAQIESNPEEIGRVRMADLPIVADAGATLDALIQRAGGEDWPKREAWAAKLRSFRGNVRKAFADAPVNSRPGAIHPGHAVAAIMDALPEGTTVVADGGEAGNWVGDLVRSPGAGRFLRCGYLGCLGISPGFAIGAARATPGQPVVCFAGDGGAGFHIQELDTMVRHKLPIVTVILNNAEWGMSRNAQNLLYGKNREVIVALQDTRYEDVARGFGVEAVRIDRYEDLEPAVKAAFAAGEPRCLNVIIDAGVMHPRTRMMVGDVSGADGVPIPYYANIPTGR</sequence>
<dbReference type="PROSITE" id="PS00187">
    <property type="entry name" value="TPP_ENZYMES"/>
    <property type="match status" value="1"/>
</dbReference>